<protein>
    <recommendedName>
        <fullName evidence="3">Aminoglycoside phosphotransferase domain-containing protein</fullName>
    </recommendedName>
</protein>
<sequence>MGQIGDGKSRFLDDIGGHRIGFELPTTFCRQYNLCSTEVAYYEAFVDQEPIYLVTIPGFHETQLSDVQVTQLVLESLVAIYDAGVLLKGFIYLHDVGQPRLTRSAIANLLMIQNMCGKDAYGQVVLVTTGWLETPTDAEAAQFEMKEGQLKSKYWDSMLSKGARYVRHNGSTSSAEDIAHLIVTEESFTPQAVDAYLIHRFLLDSVPKEILSHRDDGGFYLRHADNKGNHILVDDDYNIIRLLDWEWAHTDTKSAAFNSPVMLLPVAEFYDGNNQLRQDELVFAQLLQDKGHADLAEIVREGRILHQLDFGCGYDLADWEGFLGIFRGLRKALDVDGDLEWETWRGKALARYRDDAQLNELINRHE</sequence>
<gene>
    <name evidence="1" type="ORF">TCE0_017f04421</name>
</gene>
<dbReference type="InterPro" id="IPR027417">
    <property type="entry name" value="P-loop_NTPase"/>
</dbReference>
<dbReference type="EMBL" id="DF933813">
    <property type="protein sequence ID" value="GAM35809.1"/>
    <property type="molecule type" value="Genomic_DNA"/>
</dbReference>
<name>A0A6V8H3A6_TALPI</name>
<dbReference type="AlphaFoldDB" id="A0A6V8H3A6"/>
<dbReference type="Gene3D" id="3.40.50.300">
    <property type="entry name" value="P-loop containing nucleotide triphosphate hydrolases"/>
    <property type="match status" value="1"/>
</dbReference>
<organism evidence="1 2">
    <name type="scientific">Talaromyces pinophilus</name>
    <name type="common">Penicillium pinophilum</name>
    <dbReference type="NCBI Taxonomy" id="128442"/>
    <lineage>
        <taxon>Eukaryota</taxon>
        <taxon>Fungi</taxon>
        <taxon>Dikarya</taxon>
        <taxon>Ascomycota</taxon>
        <taxon>Pezizomycotina</taxon>
        <taxon>Eurotiomycetes</taxon>
        <taxon>Eurotiomycetidae</taxon>
        <taxon>Eurotiales</taxon>
        <taxon>Trichocomaceae</taxon>
        <taxon>Talaromyces</taxon>
        <taxon>Talaromyces sect. Talaromyces</taxon>
    </lineage>
</organism>
<proteinExistence type="predicted"/>
<evidence type="ECO:0008006" key="3">
    <source>
        <dbReference type="Google" id="ProtNLM"/>
    </source>
</evidence>
<keyword evidence="2" id="KW-1185">Reference proteome</keyword>
<dbReference type="Proteomes" id="UP000053095">
    <property type="component" value="Unassembled WGS sequence"/>
</dbReference>
<evidence type="ECO:0000313" key="2">
    <source>
        <dbReference type="Proteomes" id="UP000053095"/>
    </source>
</evidence>
<reference evidence="2" key="1">
    <citation type="journal article" date="2015" name="Genome Announc.">
        <title>Draft genome sequence of Talaromyces cellulolyticus strain Y-94, a source of lignocellulosic biomass-degrading enzymes.</title>
        <authorList>
            <person name="Fujii T."/>
            <person name="Koike H."/>
            <person name="Sawayama S."/>
            <person name="Yano S."/>
            <person name="Inoue H."/>
        </authorList>
    </citation>
    <scope>NUCLEOTIDE SEQUENCE [LARGE SCALE GENOMIC DNA]</scope>
    <source>
        <strain evidence="2">Y-94</strain>
    </source>
</reference>
<evidence type="ECO:0000313" key="1">
    <source>
        <dbReference type="EMBL" id="GAM35809.1"/>
    </source>
</evidence>
<comment type="caution">
    <text evidence="1">The sequence shown here is derived from an EMBL/GenBank/DDBJ whole genome shotgun (WGS) entry which is preliminary data.</text>
</comment>
<accession>A0A6V8H3A6</accession>